<dbReference type="PANTHER" id="PTHR43895:SF32">
    <property type="entry name" value="SERINE_THREONINE-PROTEIN KINASE CHK1"/>
    <property type="match status" value="1"/>
</dbReference>
<comment type="catalytic activity">
    <reaction evidence="8">
        <text>L-seryl-[protein] + ATP = O-phospho-L-seryl-[protein] + ADP + H(+)</text>
        <dbReference type="Rhea" id="RHEA:17989"/>
        <dbReference type="Rhea" id="RHEA-COMP:9863"/>
        <dbReference type="Rhea" id="RHEA-COMP:11604"/>
        <dbReference type="ChEBI" id="CHEBI:15378"/>
        <dbReference type="ChEBI" id="CHEBI:29999"/>
        <dbReference type="ChEBI" id="CHEBI:30616"/>
        <dbReference type="ChEBI" id="CHEBI:83421"/>
        <dbReference type="ChEBI" id="CHEBI:456216"/>
        <dbReference type="EC" id="2.7.11.1"/>
    </reaction>
</comment>
<feature type="domain" description="Protein kinase" evidence="9">
    <location>
        <begin position="224"/>
        <end position="494"/>
    </location>
</feature>
<dbReference type="Pfam" id="PF25816">
    <property type="entry name" value="RamC_N"/>
    <property type="match status" value="1"/>
</dbReference>
<evidence type="ECO:0000256" key="1">
    <source>
        <dbReference type="ARBA" id="ARBA00012513"/>
    </source>
</evidence>
<sequence length="494" mass="56310">MEEFSSYTISHREYFEALGRFPITRVYPDLLASLLPAGWKTSRFDVWLHAFPEGAELAPQGFKIHVSSTVAQAPEVLRRVVPVCVRAGVQFKHVADPGLLRFHNSKRSPRKASGKFIAVYPPDTPSFLTLIEALHQATKDLEGPYILSDKRYRDSKVVFYRYGGFQRMHQLNPDGSRRLMIREPGGALVEDERTPYFQLPAWVQDPLPDAEEPEGDGELLNGRYQVEEAFSFSNTGGVYRAIDQRTGNTVCIKEARPRTDMWMGGELTVDSVSMLRRERDNLERLRGLPEVPELIELFQEWEHTFLVTSFVKGQPLSKVRVREDVIVLTHLEDANRVSRFCALLRDVTLRLLDAVEAIHARGLLVGDISPGNVLLDLESGELRLIDFEGALPLGEDSAVSVQWFTPGFRHPERRGIQRLEPFDDFYACGMLLYSLVCPVQTLFELDRTRPVLRFLDHFVEEGLPVQVRRIIQSLLDGRADLARKEAESWALPRR</sequence>
<dbReference type="InterPro" id="IPR000719">
    <property type="entry name" value="Prot_kinase_dom"/>
</dbReference>
<evidence type="ECO:0000256" key="7">
    <source>
        <dbReference type="ARBA" id="ARBA00047899"/>
    </source>
</evidence>
<dbReference type="Gene3D" id="3.30.200.20">
    <property type="entry name" value="Phosphorylase Kinase, domain 1"/>
    <property type="match status" value="1"/>
</dbReference>
<dbReference type="PANTHER" id="PTHR43895">
    <property type="entry name" value="CALCIUM/CALMODULIN-DEPENDENT PROTEIN KINASE KINASE-RELATED"/>
    <property type="match status" value="1"/>
</dbReference>
<evidence type="ECO:0000259" key="9">
    <source>
        <dbReference type="PROSITE" id="PS50011"/>
    </source>
</evidence>
<evidence type="ECO:0000256" key="6">
    <source>
        <dbReference type="ARBA" id="ARBA00022840"/>
    </source>
</evidence>
<keyword evidence="5" id="KW-0418">Kinase</keyword>
<organism evidence="10 11">
    <name type="scientific">Pyxidicoccus parkwayensis</name>
    <dbReference type="NCBI Taxonomy" id="2813578"/>
    <lineage>
        <taxon>Bacteria</taxon>
        <taxon>Pseudomonadati</taxon>
        <taxon>Myxococcota</taxon>
        <taxon>Myxococcia</taxon>
        <taxon>Myxococcales</taxon>
        <taxon>Cystobacterineae</taxon>
        <taxon>Myxococcaceae</taxon>
        <taxon>Pyxidicoccus</taxon>
    </lineage>
</organism>
<dbReference type="Gene3D" id="1.10.510.10">
    <property type="entry name" value="Transferase(Phosphotransferase) domain 1"/>
    <property type="match status" value="1"/>
</dbReference>
<dbReference type="SUPFAM" id="SSF56112">
    <property type="entry name" value="Protein kinase-like (PK-like)"/>
    <property type="match status" value="1"/>
</dbReference>
<dbReference type="RefSeq" id="WP_206727527.1">
    <property type="nucleotide sequence ID" value="NZ_CP071090.1"/>
</dbReference>
<keyword evidence="2" id="KW-0723">Serine/threonine-protein kinase</keyword>
<keyword evidence="6" id="KW-0067">ATP-binding</keyword>
<name>A0ABX7P6F1_9BACT</name>
<dbReference type="Proteomes" id="UP000662747">
    <property type="component" value="Chromosome"/>
</dbReference>
<evidence type="ECO:0000256" key="8">
    <source>
        <dbReference type="ARBA" id="ARBA00048679"/>
    </source>
</evidence>
<protein>
    <recommendedName>
        <fullName evidence="1">non-specific serine/threonine protein kinase</fullName>
        <ecNumber evidence="1">2.7.11.1</ecNumber>
    </recommendedName>
</protein>
<dbReference type="EC" id="2.7.11.1" evidence="1"/>
<evidence type="ECO:0000313" key="10">
    <source>
        <dbReference type="EMBL" id="QSQ25977.1"/>
    </source>
</evidence>
<gene>
    <name evidence="10" type="ORF">JY651_14065</name>
</gene>
<accession>A0ABX7P6F1</accession>
<keyword evidence="3" id="KW-0808">Transferase</keyword>
<dbReference type="PROSITE" id="PS50011">
    <property type="entry name" value="PROTEIN_KINASE_DOM"/>
    <property type="match status" value="1"/>
</dbReference>
<dbReference type="InterPro" id="IPR057929">
    <property type="entry name" value="RamC_N"/>
</dbReference>
<comment type="catalytic activity">
    <reaction evidence="7">
        <text>L-threonyl-[protein] + ATP = O-phospho-L-threonyl-[protein] + ADP + H(+)</text>
        <dbReference type="Rhea" id="RHEA:46608"/>
        <dbReference type="Rhea" id="RHEA-COMP:11060"/>
        <dbReference type="Rhea" id="RHEA-COMP:11605"/>
        <dbReference type="ChEBI" id="CHEBI:15378"/>
        <dbReference type="ChEBI" id="CHEBI:30013"/>
        <dbReference type="ChEBI" id="CHEBI:30616"/>
        <dbReference type="ChEBI" id="CHEBI:61977"/>
        <dbReference type="ChEBI" id="CHEBI:456216"/>
        <dbReference type="EC" id="2.7.11.1"/>
    </reaction>
</comment>
<evidence type="ECO:0000313" key="11">
    <source>
        <dbReference type="Proteomes" id="UP000662747"/>
    </source>
</evidence>
<reference evidence="10 11" key="1">
    <citation type="submission" date="2021-02" db="EMBL/GenBank/DDBJ databases">
        <title>De Novo genome assembly of isolated myxobacteria.</title>
        <authorList>
            <person name="Stevens D.C."/>
        </authorList>
    </citation>
    <scope>NUCLEOTIDE SEQUENCE [LARGE SCALE GENOMIC DNA]</scope>
    <source>
        <strain evidence="11">SCPEA02</strain>
    </source>
</reference>
<evidence type="ECO:0000256" key="2">
    <source>
        <dbReference type="ARBA" id="ARBA00022527"/>
    </source>
</evidence>
<evidence type="ECO:0000256" key="5">
    <source>
        <dbReference type="ARBA" id="ARBA00022777"/>
    </source>
</evidence>
<keyword evidence="4" id="KW-0547">Nucleotide-binding</keyword>
<dbReference type="Pfam" id="PF00069">
    <property type="entry name" value="Pkinase"/>
    <property type="match status" value="1"/>
</dbReference>
<evidence type="ECO:0000256" key="4">
    <source>
        <dbReference type="ARBA" id="ARBA00022741"/>
    </source>
</evidence>
<dbReference type="SMART" id="SM00220">
    <property type="entry name" value="S_TKc"/>
    <property type="match status" value="1"/>
</dbReference>
<evidence type="ECO:0000256" key="3">
    <source>
        <dbReference type="ARBA" id="ARBA00022679"/>
    </source>
</evidence>
<dbReference type="EMBL" id="CP071090">
    <property type="protein sequence ID" value="QSQ25977.1"/>
    <property type="molecule type" value="Genomic_DNA"/>
</dbReference>
<proteinExistence type="predicted"/>
<keyword evidence="11" id="KW-1185">Reference proteome</keyword>
<dbReference type="InterPro" id="IPR011009">
    <property type="entry name" value="Kinase-like_dom_sf"/>
</dbReference>